<dbReference type="Pfam" id="PF13399">
    <property type="entry name" value="LytR_C"/>
    <property type="match status" value="1"/>
</dbReference>
<keyword evidence="2" id="KW-0812">Transmembrane</keyword>
<dbReference type="EMBL" id="NCWY01000008">
    <property type="protein sequence ID" value="PAK95253.1"/>
    <property type="molecule type" value="Genomic_DNA"/>
</dbReference>
<feature type="compositionally biased region" description="Low complexity" evidence="1">
    <location>
        <begin position="177"/>
        <end position="194"/>
    </location>
</feature>
<dbReference type="Proteomes" id="UP000076612">
    <property type="component" value="Unassembled WGS sequence"/>
</dbReference>
<gene>
    <name evidence="4" type="ORF">AVW13_04045</name>
    <name evidence="5" type="ORF">B8X04_10550</name>
</gene>
<feature type="compositionally biased region" description="Low complexity" evidence="1">
    <location>
        <begin position="65"/>
        <end position="81"/>
    </location>
</feature>
<evidence type="ECO:0000313" key="4">
    <source>
        <dbReference type="EMBL" id="KZE23392.1"/>
    </source>
</evidence>
<feature type="region of interest" description="Disordered" evidence="1">
    <location>
        <begin position="1"/>
        <end position="21"/>
    </location>
</feature>
<evidence type="ECO:0000313" key="7">
    <source>
        <dbReference type="Proteomes" id="UP000216867"/>
    </source>
</evidence>
<feature type="region of interest" description="Disordered" evidence="1">
    <location>
        <begin position="57"/>
        <end position="81"/>
    </location>
</feature>
<reference evidence="5 7" key="3">
    <citation type="submission" date="2017-04" db="EMBL/GenBank/DDBJ databases">
        <title>Kefir bacterial isolates.</title>
        <authorList>
            <person name="Kim Y."/>
            <person name="Blasche S."/>
            <person name="Patil K.R."/>
        </authorList>
    </citation>
    <scope>NUCLEOTIDE SEQUENCE [LARGE SCALE GENOMIC DNA]</scope>
    <source>
        <strain evidence="5 7">OG2</strain>
    </source>
</reference>
<feature type="compositionally biased region" description="Basic and acidic residues" evidence="1">
    <location>
        <begin position="9"/>
        <end position="20"/>
    </location>
</feature>
<dbReference type="InterPro" id="IPR027381">
    <property type="entry name" value="LytR/CpsA/Psr_C"/>
</dbReference>
<feature type="region of interest" description="Disordered" evidence="1">
    <location>
        <begin position="173"/>
        <end position="217"/>
    </location>
</feature>
<dbReference type="AlphaFoldDB" id="A0A165EGU6"/>
<evidence type="ECO:0000256" key="2">
    <source>
        <dbReference type="SAM" id="Phobius"/>
    </source>
</evidence>
<keyword evidence="2" id="KW-1133">Transmembrane helix</keyword>
<proteinExistence type="predicted"/>
<reference evidence="6" key="1">
    <citation type="submission" date="2016-01" db="EMBL/GenBank/DDBJ databases">
        <title>Draft genome of Chromobacterium sp. F49.</title>
        <authorList>
            <person name="Hong K.W."/>
        </authorList>
    </citation>
    <scope>NUCLEOTIDE SEQUENCE [LARGE SCALE GENOMIC DNA]</scope>
    <source>
        <strain evidence="6">M40</strain>
    </source>
</reference>
<dbReference type="EMBL" id="LQQR01000003">
    <property type="protein sequence ID" value="KZE23392.1"/>
    <property type="molecule type" value="Genomic_DNA"/>
</dbReference>
<dbReference type="Gene3D" id="3.30.70.2390">
    <property type="match status" value="1"/>
</dbReference>
<evidence type="ECO:0000313" key="6">
    <source>
        <dbReference type="Proteomes" id="UP000076612"/>
    </source>
</evidence>
<feature type="compositionally biased region" description="Gly residues" evidence="1">
    <location>
        <begin position="195"/>
        <end position="217"/>
    </location>
</feature>
<keyword evidence="2" id="KW-0472">Membrane</keyword>
<sequence length="217" mass="21619">MTDEFDSIEPGRRSGAHRQDSAASSNLGAITLVIVLALVAVLLVVAAINIITSSMRDPETTVGEPAPETSAPATPSPSESEVSVVDSSLTVDVLNGSGVSGVAKRFSDAVEEKGWTIGKVGNYSTARSDSVVYYKDKGSAAQAKLVADALGIEATEQSDDFTADLTVVVCSDIAQRGPSSSGTDSGSGSAESEGTGSGAGSAGSEGGQSEGTGLGEG</sequence>
<evidence type="ECO:0000313" key="5">
    <source>
        <dbReference type="EMBL" id="PAK95253.1"/>
    </source>
</evidence>
<dbReference type="RefSeq" id="WP_009376447.1">
    <property type="nucleotide sequence ID" value="NZ_CP065629.1"/>
</dbReference>
<name>A0A165EGU6_9MICO</name>
<comment type="caution">
    <text evidence="5">The sequence shown here is derived from an EMBL/GenBank/DDBJ whole genome shotgun (WGS) entry which is preliminary data.</text>
</comment>
<dbReference type="GeneID" id="99773965"/>
<evidence type="ECO:0000259" key="3">
    <source>
        <dbReference type="Pfam" id="PF13399"/>
    </source>
</evidence>
<feature type="transmembrane region" description="Helical" evidence="2">
    <location>
        <begin position="27"/>
        <end position="51"/>
    </location>
</feature>
<dbReference type="STRING" id="33889.AVW13_04045"/>
<accession>A0A165EGU6</accession>
<feature type="domain" description="LytR/CpsA/Psr regulator C-terminal" evidence="3">
    <location>
        <begin position="89"/>
        <end position="172"/>
    </location>
</feature>
<evidence type="ECO:0000256" key="1">
    <source>
        <dbReference type="SAM" id="MobiDB-lite"/>
    </source>
</evidence>
<protein>
    <recommendedName>
        <fullName evidence="3">LytR/CpsA/Psr regulator C-terminal domain-containing protein</fullName>
    </recommendedName>
</protein>
<dbReference type="Proteomes" id="UP000216867">
    <property type="component" value="Unassembled WGS sequence"/>
</dbReference>
<reference evidence="4" key="2">
    <citation type="submission" date="2016-01" db="EMBL/GenBank/DDBJ databases">
        <authorList>
            <person name="Hong K.W."/>
        </authorList>
    </citation>
    <scope>NUCLEOTIDE SEQUENCE</scope>
    <source>
        <strain evidence="4">M40</strain>
    </source>
</reference>
<organism evidence="5 7">
    <name type="scientific">Brevibacterium casei</name>
    <dbReference type="NCBI Taxonomy" id="33889"/>
    <lineage>
        <taxon>Bacteria</taxon>
        <taxon>Bacillati</taxon>
        <taxon>Actinomycetota</taxon>
        <taxon>Actinomycetes</taxon>
        <taxon>Micrococcales</taxon>
        <taxon>Brevibacteriaceae</taxon>
        <taxon>Brevibacterium</taxon>
    </lineage>
</organism>